<sequence>MSGQQTICGIDLGSRSVKIALMLQKAGEDRLELLRLESLDTIRFYREYGRKQGEKLVVDFEALGLPVVDHLISTGYGRNTLELAGGEAIPELKAHVLGAIYQTGLTDFTLVDLGGQDSKIIQVRKGKMVDFLTNDKCAASSGRYLENMASILDVSLEELGQYADAPVELNSTCAVFGESELIGKIVEGFPIAELAAGVNATIVKRILPLLRSFAGEVLVFTGGVAHNRAVGKLLEEGTGRRIVIPQEPQFNGAIGCCVRGSGDTSFSPALNKQI</sequence>
<dbReference type="RefSeq" id="WP_075364623.1">
    <property type="nucleotide sequence ID" value="NZ_MLBF01000011.1"/>
</dbReference>
<dbReference type="PANTHER" id="PTHR32329:SF5">
    <property type="entry name" value="ACTIVATOR OF 2-HYDROXYACYL-COA DEHYDRATASE"/>
    <property type="match status" value="1"/>
</dbReference>
<dbReference type="AlphaFoldDB" id="A0A1Q8QXK3"/>
<keyword evidence="7" id="KW-1185">Reference proteome</keyword>
<dbReference type="Gene3D" id="3.30.420.40">
    <property type="match status" value="2"/>
</dbReference>
<dbReference type="Proteomes" id="UP000186102">
    <property type="component" value="Unassembled WGS sequence"/>
</dbReference>
<dbReference type="InterPro" id="IPR008275">
    <property type="entry name" value="CoA_E_activase_dom"/>
</dbReference>
<dbReference type="EMBL" id="MLBF01000011">
    <property type="protein sequence ID" value="OLN32092.1"/>
    <property type="molecule type" value="Genomic_DNA"/>
</dbReference>
<dbReference type="PANTHER" id="PTHR32329">
    <property type="entry name" value="BIFUNCTIONAL PROTEIN [INCLUDES 2-HYDROXYACYL-COA DEHYDRATASE (N-TER) AND ITS ACTIVATOR DOMAIN (C_TERM)-RELATED"/>
    <property type="match status" value="1"/>
</dbReference>
<dbReference type="InterPro" id="IPR002731">
    <property type="entry name" value="ATPase_BadF"/>
</dbReference>
<dbReference type="NCBIfam" id="TIGR00241">
    <property type="entry name" value="CoA_E_activ"/>
    <property type="match status" value="1"/>
</dbReference>
<dbReference type="OrthoDB" id="9778513at2"/>
<name>A0A1Q8QXK3_9FIRM</name>
<reference evidence="6 7" key="1">
    <citation type="submission" date="2016-09" db="EMBL/GenBank/DDBJ databases">
        <title>Complete genome of Desulfosporosinus sp. OL.</title>
        <authorList>
            <person name="Mardanov A."/>
            <person name="Beletsky A."/>
            <person name="Panova A."/>
            <person name="Karnachuk O."/>
            <person name="Ravin N."/>
        </authorList>
    </citation>
    <scope>NUCLEOTIDE SEQUENCE [LARGE SCALE GENOMIC DNA]</scope>
    <source>
        <strain evidence="6 7">OL</strain>
    </source>
</reference>
<accession>A0A1Q8QXK3</accession>
<evidence type="ECO:0000259" key="5">
    <source>
        <dbReference type="Pfam" id="PF01869"/>
    </source>
</evidence>
<dbReference type="InterPro" id="IPR051805">
    <property type="entry name" value="Dehydratase_Activator_Redct"/>
</dbReference>
<dbReference type="InterPro" id="IPR043129">
    <property type="entry name" value="ATPase_NBD"/>
</dbReference>
<dbReference type="Pfam" id="PF01869">
    <property type="entry name" value="BcrAD_BadFG"/>
    <property type="match status" value="1"/>
</dbReference>
<comment type="caution">
    <text evidence="6">The sequence shown here is derived from an EMBL/GenBank/DDBJ whole genome shotgun (WGS) entry which is preliminary data.</text>
</comment>
<evidence type="ECO:0000313" key="6">
    <source>
        <dbReference type="EMBL" id="OLN32092.1"/>
    </source>
</evidence>
<evidence type="ECO:0000256" key="2">
    <source>
        <dbReference type="ARBA" id="ARBA00022723"/>
    </source>
</evidence>
<gene>
    <name evidence="6" type="ORF">DSOL_1965</name>
</gene>
<keyword evidence="2" id="KW-0479">Metal-binding</keyword>
<dbReference type="CDD" id="cd24109">
    <property type="entry name" value="ASKHA_NBD_YjiL-like"/>
    <property type="match status" value="1"/>
</dbReference>
<feature type="domain" description="ATPase BadF/BadG/BcrA/BcrD type" evidence="5">
    <location>
        <begin position="62"/>
        <end position="255"/>
    </location>
</feature>
<comment type="cofactor">
    <cofactor evidence="1">
        <name>[4Fe-4S] cluster</name>
        <dbReference type="ChEBI" id="CHEBI:49883"/>
    </cofactor>
</comment>
<evidence type="ECO:0000256" key="3">
    <source>
        <dbReference type="ARBA" id="ARBA00023004"/>
    </source>
</evidence>
<evidence type="ECO:0000313" key="7">
    <source>
        <dbReference type="Proteomes" id="UP000186102"/>
    </source>
</evidence>
<evidence type="ECO:0000256" key="4">
    <source>
        <dbReference type="ARBA" id="ARBA00023014"/>
    </source>
</evidence>
<dbReference type="GO" id="GO:0051536">
    <property type="term" value="F:iron-sulfur cluster binding"/>
    <property type="evidence" value="ECO:0007669"/>
    <property type="project" value="UniProtKB-KW"/>
</dbReference>
<organism evidence="6 7">
    <name type="scientific">Desulfosporosinus metallidurans</name>
    <dbReference type="NCBI Taxonomy" id="1888891"/>
    <lineage>
        <taxon>Bacteria</taxon>
        <taxon>Bacillati</taxon>
        <taxon>Bacillota</taxon>
        <taxon>Clostridia</taxon>
        <taxon>Eubacteriales</taxon>
        <taxon>Desulfitobacteriaceae</taxon>
        <taxon>Desulfosporosinus</taxon>
    </lineage>
</organism>
<dbReference type="SUPFAM" id="SSF53067">
    <property type="entry name" value="Actin-like ATPase domain"/>
    <property type="match status" value="1"/>
</dbReference>
<dbReference type="GO" id="GO:0046872">
    <property type="term" value="F:metal ion binding"/>
    <property type="evidence" value="ECO:0007669"/>
    <property type="project" value="UniProtKB-KW"/>
</dbReference>
<evidence type="ECO:0000256" key="1">
    <source>
        <dbReference type="ARBA" id="ARBA00001966"/>
    </source>
</evidence>
<keyword evidence="3" id="KW-0408">Iron</keyword>
<protein>
    <submittedName>
        <fullName evidence="6">Benzoyl-CoA reductase subunit BadG</fullName>
    </submittedName>
</protein>
<proteinExistence type="predicted"/>
<keyword evidence="4" id="KW-0411">Iron-sulfur</keyword>
<dbReference type="STRING" id="1888891.DSOL_1965"/>